<dbReference type="OrthoDB" id="8520784at2"/>
<evidence type="ECO:0000313" key="7">
    <source>
        <dbReference type="Proteomes" id="UP000321548"/>
    </source>
</evidence>
<feature type="transmembrane region" description="Helical" evidence="4">
    <location>
        <begin position="387"/>
        <end position="405"/>
    </location>
</feature>
<evidence type="ECO:0000313" key="6">
    <source>
        <dbReference type="EMBL" id="TXL67008.1"/>
    </source>
</evidence>
<evidence type="ECO:0000256" key="4">
    <source>
        <dbReference type="SAM" id="Phobius"/>
    </source>
</evidence>
<gene>
    <name evidence="6" type="ORF">FHP08_05120</name>
</gene>
<proteinExistence type="predicted"/>
<feature type="transmembrane region" description="Helical" evidence="4">
    <location>
        <begin position="231"/>
        <end position="253"/>
    </location>
</feature>
<keyword evidence="1 4" id="KW-0812">Transmembrane</keyword>
<evidence type="ECO:0000256" key="1">
    <source>
        <dbReference type="ARBA" id="ARBA00022692"/>
    </source>
</evidence>
<evidence type="ECO:0000256" key="2">
    <source>
        <dbReference type="ARBA" id="ARBA00022989"/>
    </source>
</evidence>
<keyword evidence="7" id="KW-1185">Reference proteome</keyword>
<dbReference type="InterPro" id="IPR036259">
    <property type="entry name" value="MFS_trans_sf"/>
</dbReference>
<sequence length="425" mass="43238">MTMATLGHGTRGDAGVITLVSSAHGVSHFFHLVLPPMFPWLRDAFGLSYAELGLLMTVLFTVSGVGQALAGFLVDRIGPAPVMQAALALFASGAALIGLASSWEWLVAGAVLIGLGNAPFHPVDYSILNARVATPRIGHAYAMHGVAGSLGWALAPVFMVGIAQIAGWQGAFFGAALLAAAMLAAVTLRRDLLVVAAHRAAEAAAPATGSAAPQGRHAAGPSPLDFMRLPAVWFSFAFFFASAFALGGVQSFGPESARLLHEVPLGVVAICLTAYMLSSATGMIAGGFVATDPSRAERTIAMAFGLAALVALTLPFVPWPGAAMPVPFALMGFAAGVANPSRDLLIRRAAPPGATGRVYGIVYSGLDLGMSIAPPIFGFMLDKGAPAGVWIGIAIAQVLMIAGAFRAGGAARAQAGQAAQAAKAT</sequence>
<dbReference type="Proteomes" id="UP000321548">
    <property type="component" value="Unassembled WGS sequence"/>
</dbReference>
<evidence type="ECO:0000259" key="5">
    <source>
        <dbReference type="PROSITE" id="PS50850"/>
    </source>
</evidence>
<dbReference type="SUPFAM" id="SSF103473">
    <property type="entry name" value="MFS general substrate transporter"/>
    <property type="match status" value="1"/>
</dbReference>
<dbReference type="EMBL" id="VDUY01000002">
    <property type="protein sequence ID" value="TXL67008.1"/>
    <property type="molecule type" value="Genomic_DNA"/>
</dbReference>
<organism evidence="6 7">
    <name type="scientific">Zeimonas arvi</name>
    <dbReference type="NCBI Taxonomy" id="2498847"/>
    <lineage>
        <taxon>Bacteria</taxon>
        <taxon>Pseudomonadati</taxon>
        <taxon>Pseudomonadota</taxon>
        <taxon>Betaproteobacteria</taxon>
        <taxon>Burkholderiales</taxon>
        <taxon>Burkholderiaceae</taxon>
        <taxon>Zeimonas</taxon>
    </lineage>
</organism>
<feature type="transmembrane region" description="Helical" evidence="4">
    <location>
        <begin position="168"/>
        <end position="188"/>
    </location>
</feature>
<dbReference type="Gene3D" id="1.20.1250.20">
    <property type="entry name" value="MFS general substrate transporter like domains"/>
    <property type="match status" value="1"/>
</dbReference>
<feature type="transmembrane region" description="Helical" evidence="4">
    <location>
        <begin position="105"/>
        <end position="128"/>
    </location>
</feature>
<feature type="transmembrane region" description="Helical" evidence="4">
    <location>
        <begin position="81"/>
        <end position="99"/>
    </location>
</feature>
<dbReference type="PANTHER" id="PTHR43129:SF1">
    <property type="entry name" value="FOSMIDOMYCIN RESISTANCE PROTEIN"/>
    <property type="match status" value="1"/>
</dbReference>
<dbReference type="GO" id="GO:0005886">
    <property type="term" value="C:plasma membrane"/>
    <property type="evidence" value="ECO:0007669"/>
    <property type="project" value="TreeGrafter"/>
</dbReference>
<dbReference type="RefSeq" id="WP_147703257.1">
    <property type="nucleotide sequence ID" value="NZ_VDUY01000002.1"/>
</dbReference>
<feature type="transmembrane region" description="Helical" evidence="4">
    <location>
        <begin position="265"/>
        <end position="288"/>
    </location>
</feature>
<dbReference type="AlphaFoldDB" id="A0A5C8P105"/>
<accession>A0A5C8P105</accession>
<dbReference type="Pfam" id="PF07690">
    <property type="entry name" value="MFS_1"/>
    <property type="match status" value="1"/>
</dbReference>
<keyword evidence="3 4" id="KW-0472">Membrane</keyword>
<dbReference type="PROSITE" id="PS50850">
    <property type="entry name" value="MFS"/>
    <property type="match status" value="1"/>
</dbReference>
<feature type="transmembrane region" description="Helical" evidence="4">
    <location>
        <begin position="12"/>
        <end position="34"/>
    </location>
</feature>
<name>A0A5C8P105_9BURK</name>
<feature type="transmembrane region" description="Helical" evidence="4">
    <location>
        <begin position="140"/>
        <end position="162"/>
    </location>
</feature>
<dbReference type="GO" id="GO:0022857">
    <property type="term" value="F:transmembrane transporter activity"/>
    <property type="evidence" value="ECO:0007669"/>
    <property type="project" value="InterPro"/>
</dbReference>
<feature type="domain" description="Major facilitator superfamily (MFS) profile" evidence="5">
    <location>
        <begin position="16"/>
        <end position="412"/>
    </location>
</feature>
<feature type="transmembrane region" description="Helical" evidence="4">
    <location>
        <begin position="54"/>
        <end position="74"/>
    </location>
</feature>
<reference evidence="6 7" key="1">
    <citation type="submission" date="2019-06" db="EMBL/GenBank/DDBJ databases">
        <title>Quisquiliibacterium sp. nov., isolated from a maize field.</title>
        <authorList>
            <person name="Lin S.-Y."/>
            <person name="Tsai C.-F."/>
            <person name="Young C.-C."/>
        </authorList>
    </citation>
    <scope>NUCLEOTIDE SEQUENCE [LARGE SCALE GENOMIC DNA]</scope>
    <source>
        <strain evidence="6 7">CC-CFT501</strain>
    </source>
</reference>
<dbReference type="PANTHER" id="PTHR43129">
    <property type="entry name" value="FOSMIDOMYCIN RESISTANCE PROTEIN"/>
    <property type="match status" value="1"/>
</dbReference>
<keyword evidence="2 4" id="KW-1133">Transmembrane helix</keyword>
<dbReference type="InterPro" id="IPR011701">
    <property type="entry name" value="MFS"/>
</dbReference>
<feature type="transmembrane region" description="Helical" evidence="4">
    <location>
        <begin position="300"/>
        <end position="317"/>
    </location>
</feature>
<dbReference type="InterPro" id="IPR020846">
    <property type="entry name" value="MFS_dom"/>
</dbReference>
<evidence type="ECO:0000256" key="3">
    <source>
        <dbReference type="ARBA" id="ARBA00023136"/>
    </source>
</evidence>
<comment type="caution">
    <text evidence="6">The sequence shown here is derived from an EMBL/GenBank/DDBJ whole genome shotgun (WGS) entry which is preliminary data.</text>
</comment>
<protein>
    <submittedName>
        <fullName evidence="6">MFS transporter</fullName>
    </submittedName>
</protein>